<comment type="caution">
    <text evidence="1">The sequence shown here is derived from an EMBL/GenBank/DDBJ whole genome shotgun (WGS) entry which is preliminary data.</text>
</comment>
<keyword evidence="2" id="KW-1185">Reference proteome</keyword>
<proteinExistence type="predicted"/>
<gene>
    <name evidence="1" type="ORF">PIB30_034524</name>
</gene>
<evidence type="ECO:0000313" key="1">
    <source>
        <dbReference type="EMBL" id="MED6109528.1"/>
    </source>
</evidence>
<reference evidence="1 2" key="1">
    <citation type="journal article" date="2023" name="Plants (Basel)">
        <title>Bridging the Gap: Combining Genomics and Transcriptomics Approaches to Understand Stylosanthes scabra, an Orphan Legume from the Brazilian Caatinga.</title>
        <authorList>
            <person name="Ferreira-Neto J.R.C."/>
            <person name="da Silva M.D."/>
            <person name="Binneck E."/>
            <person name="de Melo N.F."/>
            <person name="da Silva R.H."/>
            <person name="de Melo A.L.T.M."/>
            <person name="Pandolfi V."/>
            <person name="Bustamante F.O."/>
            <person name="Brasileiro-Vidal A.C."/>
            <person name="Benko-Iseppon A.M."/>
        </authorList>
    </citation>
    <scope>NUCLEOTIDE SEQUENCE [LARGE SCALE GENOMIC DNA]</scope>
    <source>
        <tissue evidence="1">Leaves</tissue>
    </source>
</reference>
<name>A0ABU6QDC5_9FABA</name>
<sequence>MFGCTTWIGSRDSSGGAAGPCGSGQFGRISICQCEGEGSVVAGEECGVVRRLEGTVWRGAAGITIFPGLMHWMIRVWRTFLRISH</sequence>
<organism evidence="1 2">
    <name type="scientific">Stylosanthes scabra</name>
    <dbReference type="NCBI Taxonomy" id="79078"/>
    <lineage>
        <taxon>Eukaryota</taxon>
        <taxon>Viridiplantae</taxon>
        <taxon>Streptophyta</taxon>
        <taxon>Embryophyta</taxon>
        <taxon>Tracheophyta</taxon>
        <taxon>Spermatophyta</taxon>
        <taxon>Magnoliopsida</taxon>
        <taxon>eudicotyledons</taxon>
        <taxon>Gunneridae</taxon>
        <taxon>Pentapetalae</taxon>
        <taxon>rosids</taxon>
        <taxon>fabids</taxon>
        <taxon>Fabales</taxon>
        <taxon>Fabaceae</taxon>
        <taxon>Papilionoideae</taxon>
        <taxon>50 kb inversion clade</taxon>
        <taxon>dalbergioids sensu lato</taxon>
        <taxon>Dalbergieae</taxon>
        <taxon>Pterocarpus clade</taxon>
        <taxon>Stylosanthes</taxon>
    </lineage>
</organism>
<dbReference type="EMBL" id="JASCZI010000161">
    <property type="protein sequence ID" value="MED6109528.1"/>
    <property type="molecule type" value="Genomic_DNA"/>
</dbReference>
<protein>
    <submittedName>
        <fullName evidence="1">Uncharacterized protein</fullName>
    </submittedName>
</protein>
<evidence type="ECO:0000313" key="2">
    <source>
        <dbReference type="Proteomes" id="UP001341840"/>
    </source>
</evidence>
<dbReference type="Proteomes" id="UP001341840">
    <property type="component" value="Unassembled WGS sequence"/>
</dbReference>
<accession>A0ABU6QDC5</accession>